<gene>
    <name evidence="1" type="ORF">FISHEDRAFT_32828</name>
</gene>
<organism evidence="1 2">
    <name type="scientific">Fistulina hepatica ATCC 64428</name>
    <dbReference type="NCBI Taxonomy" id="1128425"/>
    <lineage>
        <taxon>Eukaryota</taxon>
        <taxon>Fungi</taxon>
        <taxon>Dikarya</taxon>
        <taxon>Basidiomycota</taxon>
        <taxon>Agaricomycotina</taxon>
        <taxon>Agaricomycetes</taxon>
        <taxon>Agaricomycetidae</taxon>
        <taxon>Agaricales</taxon>
        <taxon>Fistulinaceae</taxon>
        <taxon>Fistulina</taxon>
    </lineage>
</organism>
<dbReference type="Proteomes" id="UP000054144">
    <property type="component" value="Unassembled WGS sequence"/>
</dbReference>
<evidence type="ECO:0000313" key="1">
    <source>
        <dbReference type="EMBL" id="KIY53704.1"/>
    </source>
</evidence>
<reference evidence="1 2" key="1">
    <citation type="journal article" date="2015" name="Fungal Genet. Biol.">
        <title>Evolution of novel wood decay mechanisms in Agaricales revealed by the genome sequences of Fistulina hepatica and Cylindrobasidium torrendii.</title>
        <authorList>
            <person name="Floudas D."/>
            <person name="Held B.W."/>
            <person name="Riley R."/>
            <person name="Nagy L.G."/>
            <person name="Koehler G."/>
            <person name="Ransdell A.S."/>
            <person name="Younus H."/>
            <person name="Chow J."/>
            <person name="Chiniquy J."/>
            <person name="Lipzen A."/>
            <person name="Tritt A."/>
            <person name="Sun H."/>
            <person name="Haridas S."/>
            <person name="LaButti K."/>
            <person name="Ohm R.A."/>
            <person name="Kues U."/>
            <person name="Blanchette R.A."/>
            <person name="Grigoriev I.V."/>
            <person name="Minto R.E."/>
            <person name="Hibbett D.S."/>
        </authorList>
    </citation>
    <scope>NUCLEOTIDE SEQUENCE [LARGE SCALE GENOMIC DNA]</scope>
    <source>
        <strain evidence="1 2">ATCC 64428</strain>
    </source>
</reference>
<dbReference type="EMBL" id="KN881591">
    <property type="protein sequence ID" value="KIY53704.1"/>
    <property type="molecule type" value="Genomic_DNA"/>
</dbReference>
<keyword evidence="2" id="KW-1185">Reference proteome</keyword>
<dbReference type="OrthoDB" id="2310204at2759"/>
<protein>
    <submittedName>
        <fullName evidence="1">Uncharacterized protein</fullName>
    </submittedName>
</protein>
<evidence type="ECO:0000313" key="2">
    <source>
        <dbReference type="Proteomes" id="UP000054144"/>
    </source>
</evidence>
<dbReference type="AlphaFoldDB" id="A0A0D7APN2"/>
<proteinExistence type="predicted"/>
<name>A0A0D7APN2_9AGAR</name>
<accession>A0A0D7APN2</accession>
<sequence length="184" mass="19400">MTAGNDLGEPLNVIISGLSSPEVLTESGFLTFARSIHFSKECLGIHLGGPAAANLGDGNGPVNQTVEYRYDYDDIALGTCLETLIGGNHLRIYNQNGSLADSGALFLAVSVEEDLEEGHTVMPNGYDLGRNRLAESAVGTHKYDGKTYTTTAENITGLLEAGSTGINHDISIDGIVTLLTIELS</sequence>